<keyword evidence="2" id="KW-1133">Transmembrane helix</keyword>
<keyword evidence="2" id="KW-0472">Membrane</keyword>
<feature type="region of interest" description="Disordered" evidence="1">
    <location>
        <begin position="89"/>
        <end position="109"/>
    </location>
</feature>
<evidence type="ECO:0000313" key="3">
    <source>
        <dbReference type="EMBL" id="CRK47884.1"/>
    </source>
</evidence>
<feature type="compositionally biased region" description="Acidic residues" evidence="1">
    <location>
        <begin position="147"/>
        <end position="159"/>
    </location>
</feature>
<dbReference type="AlphaFoldDB" id="A0A0G4NN72"/>
<feature type="region of interest" description="Disordered" evidence="1">
    <location>
        <begin position="131"/>
        <end position="172"/>
    </location>
</feature>
<sequence>MDFVNRLNPSHIRSFWYFASKTNFALIGTFGSLLWATSPGREEADWYRRRLGEYRWTLSVSSKPGEGTGLTAFAMKMLDISTGLLKKLPEKPSMSRSGSVADIAGSVSSGPSGLSALSSLAGAPSLGSFSGLPSRDASNAHSPQSLEDVDESSDEDMYDDFAPTVGMTRMAG</sequence>
<dbReference type="EMBL" id="CVQI01037050">
    <property type="protein sequence ID" value="CRK47884.1"/>
    <property type="molecule type" value="Genomic_DNA"/>
</dbReference>
<feature type="transmembrane region" description="Helical" evidence="2">
    <location>
        <begin position="15"/>
        <end position="36"/>
    </location>
</feature>
<evidence type="ECO:0000256" key="2">
    <source>
        <dbReference type="SAM" id="Phobius"/>
    </source>
</evidence>
<feature type="non-terminal residue" evidence="3">
    <location>
        <position position="172"/>
    </location>
</feature>
<keyword evidence="2" id="KW-0812">Transmembrane</keyword>
<evidence type="ECO:0000313" key="4">
    <source>
        <dbReference type="Proteomes" id="UP000045706"/>
    </source>
</evidence>
<organism evidence="3 4">
    <name type="scientific">Verticillium longisporum</name>
    <name type="common">Verticillium dahliae var. longisporum</name>
    <dbReference type="NCBI Taxonomy" id="100787"/>
    <lineage>
        <taxon>Eukaryota</taxon>
        <taxon>Fungi</taxon>
        <taxon>Dikarya</taxon>
        <taxon>Ascomycota</taxon>
        <taxon>Pezizomycotina</taxon>
        <taxon>Sordariomycetes</taxon>
        <taxon>Hypocreomycetidae</taxon>
        <taxon>Glomerellales</taxon>
        <taxon>Plectosphaerellaceae</taxon>
        <taxon>Verticillium</taxon>
    </lineage>
</organism>
<accession>A0A0G4NN72</accession>
<gene>
    <name evidence="3" type="ORF">BN1723_007817</name>
</gene>
<dbReference type="Proteomes" id="UP000045706">
    <property type="component" value="Unassembled WGS sequence"/>
</dbReference>
<reference evidence="4" key="1">
    <citation type="submission" date="2015-05" db="EMBL/GenBank/DDBJ databases">
        <authorList>
            <person name="Fogelqvist Johan"/>
        </authorList>
    </citation>
    <scope>NUCLEOTIDE SEQUENCE [LARGE SCALE GENOMIC DNA]</scope>
</reference>
<proteinExistence type="predicted"/>
<evidence type="ECO:0000256" key="1">
    <source>
        <dbReference type="SAM" id="MobiDB-lite"/>
    </source>
</evidence>
<protein>
    <submittedName>
        <fullName evidence="3">Uncharacterized protein</fullName>
    </submittedName>
</protein>
<name>A0A0G4NN72_VERLO</name>